<sequence>MEIRQMRADEFEERMALSQFAFQYQMTAEQIESRRSTYQAENDWGAFDEQGALLSALIIIPLESWVQGKNLKMGGIAGVATWPEARRQGCVSKLLVHSLETMKNNGQTISMLHPFAFSFYRKYGWEMTIERKKYTIETRQLPPRVETPGQVKRMTKPDFAELDDIYSSYASRYNGTLVRTQEWWENRILTQTGTVAVYYNEGNVPEGYVFYHIKDRTLTVHDWVSTNETSRKALWTFIGNHDSMFDQMTITASADDPVPFLLPDPRIKQEVIPYFMTRIVDAEAFVRLYPWAPGEREEAVIISLTDSHASWNNGVYRLNWSKEGLARIERLEGAAASESEGISCDIQALAAMLTGNRKPSLLHEVGWISGSEENIALLERRIPERTAYLMDFF</sequence>
<dbReference type="EC" id="2.3.1.-" evidence="2"/>
<dbReference type="SUPFAM" id="SSF55718">
    <property type="entry name" value="SCP-like"/>
    <property type="match status" value="1"/>
</dbReference>
<dbReference type="Pfam" id="PF13530">
    <property type="entry name" value="SCP2_2"/>
    <property type="match status" value="1"/>
</dbReference>
<dbReference type="RefSeq" id="WP_232188753.1">
    <property type="nucleotide sequence ID" value="NZ_JAIOAP010000016.1"/>
</dbReference>
<accession>A0ABV1L0D8</accession>
<dbReference type="InterPro" id="IPR025559">
    <property type="entry name" value="Eis_dom"/>
</dbReference>
<reference evidence="2 3" key="1">
    <citation type="journal article" date="2023" name="Genome Announc.">
        <title>Pan-Genome Analyses of the Genus Cohnella and Proposal of the Novel Species Cohnella silvisoli sp. nov., Isolated from Forest Soil.</title>
        <authorList>
            <person name="Wang C."/>
            <person name="Mao L."/>
            <person name="Bao G."/>
            <person name="Zhu H."/>
        </authorList>
    </citation>
    <scope>NUCLEOTIDE SEQUENCE [LARGE SCALE GENOMIC DNA]</scope>
    <source>
        <strain evidence="2 3">NL03-T5-1</strain>
    </source>
</reference>
<gene>
    <name evidence="2" type="ORF">QJS35_25565</name>
</gene>
<dbReference type="InterPro" id="IPR000182">
    <property type="entry name" value="GNAT_dom"/>
</dbReference>
<protein>
    <submittedName>
        <fullName evidence="2">GNAT family N-acetyltransferase</fullName>
        <ecNumber evidence="2">2.3.1.-</ecNumber>
    </submittedName>
</protein>
<dbReference type="GO" id="GO:0016746">
    <property type="term" value="F:acyltransferase activity"/>
    <property type="evidence" value="ECO:0007669"/>
    <property type="project" value="UniProtKB-KW"/>
</dbReference>
<dbReference type="Pfam" id="PF17668">
    <property type="entry name" value="Acetyltransf_17"/>
    <property type="match status" value="1"/>
</dbReference>
<name>A0ABV1L0D8_9BACL</name>
<dbReference type="Gene3D" id="3.40.630.30">
    <property type="match status" value="2"/>
</dbReference>
<comment type="caution">
    <text evidence="2">The sequence shown here is derived from an EMBL/GenBank/DDBJ whole genome shotgun (WGS) entry which is preliminary data.</text>
</comment>
<proteinExistence type="predicted"/>
<dbReference type="Proteomes" id="UP001493487">
    <property type="component" value="Unassembled WGS sequence"/>
</dbReference>
<evidence type="ECO:0000259" key="1">
    <source>
        <dbReference type="PROSITE" id="PS51186"/>
    </source>
</evidence>
<dbReference type="PANTHER" id="PTHR37817:SF1">
    <property type="entry name" value="N-ACETYLTRANSFERASE EIS"/>
    <property type="match status" value="1"/>
</dbReference>
<organism evidence="2 3">
    <name type="scientific">Cohnella silvisoli</name>
    <dbReference type="NCBI Taxonomy" id="2873699"/>
    <lineage>
        <taxon>Bacteria</taxon>
        <taxon>Bacillati</taxon>
        <taxon>Bacillota</taxon>
        <taxon>Bacilli</taxon>
        <taxon>Bacillales</taxon>
        <taxon>Paenibacillaceae</taxon>
        <taxon>Cohnella</taxon>
    </lineage>
</organism>
<evidence type="ECO:0000313" key="3">
    <source>
        <dbReference type="Proteomes" id="UP001493487"/>
    </source>
</evidence>
<dbReference type="EMBL" id="JASKHM010000017">
    <property type="protein sequence ID" value="MEQ4485754.1"/>
    <property type="molecule type" value="Genomic_DNA"/>
</dbReference>
<dbReference type="PANTHER" id="PTHR37817">
    <property type="entry name" value="N-ACETYLTRANSFERASE EIS"/>
    <property type="match status" value="1"/>
</dbReference>
<dbReference type="Pfam" id="PF13527">
    <property type="entry name" value="Acetyltransf_9"/>
    <property type="match status" value="1"/>
</dbReference>
<dbReference type="SUPFAM" id="SSF55729">
    <property type="entry name" value="Acyl-CoA N-acyltransferases (Nat)"/>
    <property type="match status" value="1"/>
</dbReference>
<dbReference type="InterPro" id="IPR016181">
    <property type="entry name" value="Acyl_CoA_acyltransferase"/>
</dbReference>
<dbReference type="InterPro" id="IPR036527">
    <property type="entry name" value="SCP2_sterol-bd_dom_sf"/>
</dbReference>
<dbReference type="InterPro" id="IPR051554">
    <property type="entry name" value="Acetyltransferase_Eis"/>
</dbReference>
<dbReference type="InterPro" id="IPR041380">
    <property type="entry name" value="Acetyltransf_17"/>
</dbReference>
<keyword evidence="2" id="KW-0012">Acyltransferase</keyword>
<keyword evidence="3" id="KW-1185">Reference proteome</keyword>
<evidence type="ECO:0000313" key="2">
    <source>
        <dbReference type="EMBL" id="MEQ4485754.1"/>
    </source>
</evidence>
<feature type="domain" description="N-acetyltransferase" evidence="1">
    <location>
        <begin position="1"/>
        <end position="142"/>
    </location>
</feature>
<dbReference type="PROSITE" id="PS51186">
    <property type="entry name" value="GNAT"/>
    <property type="match status" value="1"/>
</dbReference>
<dbReference type="Gene3D" id="3.30.1050.10">
    <property type="entry name" value="SCP2 sterol-binding domain"/>
    <property type="match status" value="1"/>
</dbReference>
<keyword evidence="2" id="KW-0808">Transferase</keyword>